<proteinExistence type="predicted"/>
<comment type="caution">
    <text evidence="2">The sequence shown here is derived from an EMBL/GenBank/DDBJ whole genome shotgun (WGS) entry which is preliminary data.</text>
</comment>
<feature type="transmembrane region" description="Helical" evidence="1">
    <location>
        <begin position="73"/>
        <end position="98"/>
    </location>
</feature>
<dbReference type="EMBL" id="RDQH01000341">
    <property type="protein sequence ID" value="RXH72593.1"/>
    <property type="molecule type" value="Genomic_DNA"/>
</dbReference>
<keyword evidence="1" id="KW-1133">Transmembrane helix</keyword>
<accession>A0A498HUN6</accession>
<dbReference type="AlphaFoldDB" id="A0A498HUN6"/>
<evidence type="ECO:0000313" key="3">
    <source>
        <dbReference type="Proteomes" id="UP000290289"/>
    </source>
</evidence>
<keyword evidence="1" id="KW-0472">Membrane</keyword>
<keyword evidence="3" id="KW-1185">Reference proteome</keyword>
<evidence type="ECO:0000313" key="2">
    <source>
        <dbReference type="EMBL" id="RXH72593.1"/>
    </source>
</evidence>
<name>A0A498HUN6_MALDO</name>
<sequence>MRIVSHPDPGPPHLGPFHHRSTILSALGLPLPHGFSFYEPETSELLKGLVLDRDENIHIMITSLGDVGCYNKAILFIYVNLFDFWVFVGCLIICGFMFRNHEFSGPISNEP</sequence>
<evidence type="ECO:0000256" key="1">
    <source>
        <dbReference type="SAM" id="Phobius"/>
    </source>
</evidence>
<gene>
    <name evidence="2" type="ORF">DVH24_012277</name>
</gene>
<protein>
    <submittedName>
        <fullName evidence="2">Uncharacterized protein</fullName>
    </submittedName>
</protein>
<organism evidence="2 3">
    <name type="scientific">Malus domestica</name>
    <name type="common">Apple</name>
    <name type="synonym">Pyrus malus</name>
    <dbReference type="NCBI Taxonomy" id="3750"/>
    <lineage>
        <taxon>Eukaryota</taxon>
        <taxon>Viridiplantae</taxon>
        <taxon>Streptophyta</taxon>
        <taxon>Embryophyta</taxon>
        <taxon>Tracheophyta</taxon>
        <taxon>Spermatophyta</taxon>
        <taxon>Magnoliopsida</taxon>
        <taxon>eudicotyledons</taxon>
        <taxon>Gunneridae</taxon>
        <taxon>Pentapetalae</taxon>
        <taxon>rosids</taxon>
        <taxon>fabids</taxon>
        <taxon>Rosales</taxon>
        <taxon>Rosaceae</taxon>
        <taxon>Amygdaloideae</taxon>
        <taxon>Maleae</taxon>
        <taxon>Malus</taxon>
    </lineage>
</organism>
<dbReference type="Proteomes" id="UP000290289">
    <property type="component" value="Chromosome 15"/>
</dbReference>
<keyword evidence="1" id="KW-0812">Transmembrane</keyword>
<reference evidence="2 3" key="1">
    <citation type="submission" date="2018-10" db="EMBL/GenBank/DDBJ databases">
        <title>A high-quality apple genome assembly.</title>
        <authorList>
            <person name="Hu J."/>
        </authorList>
    </citation>
    <scope>NUCLEOTIDE SEQUENCE [LARGE SCALE GENOMIC DNA]</scope>
    <source>
        <strain evidence="3">cv. HFTH1</strain>
        <tissue evidence="2">Young leaf</tissue>
    </source>
</reference>